<dbReference type="GO" id="GO:0005524">
    <property type="term" value="F:ATP binding"/>
    <property type="evidence" value="ECO:0007669"/>
    <property type="project" value="UniProtKB-KW"/>
</dbReference>
<reference evidence="12 13" key="1">
    <citation type="submission" date="2020-02" db="EMBL/GenBank/DDBJ databases">
        <authorList>
            <person name="Hogendoorn C."/>
        </authorList>
    </citation>
    <scope>NUCLEOTIDE SEQUENCE [LARGE SCALE GENOMIC DNA]</scope>
    <source>
        <strain evidence="12">METHB21</strain>
    </source>
</reference>
<dbReference type="PROSITE" id="PS51866">
    <property type="entry name" value="MOP"/>
    <property type="match status" value="1"/>
</dbReference>
<dbReference type="Gene3D" id="3.40.50.300">
    <property type="entry name" value="P-loop containing nucleotide triphosphate hydrolases"/>
    <property type="match status" value="1"/>
</dbReference>
<dbReference type="EMBL" id="CADCXN010000045">
    <property type="protein sequence ID" value="CAA9890075.1"/>
    <property type="molecule type" value="Genomic_DNA"/>
</dbReference>
<name>A0A8S0WZB1_9GAMM</name>
<dbReference type="InterPro" id="IPR050334">
    <property type="entry name" value="Molybdenum_import_ModC"/>
</dbReference>
<keyword evidence="13" id="KW-1185">Reference proteome</keyword>
<accession>A0A8S0WZB1</accession>
<gene>
    <name evidence="12" type="primary">modC</name>
    <name evidence="12" type="ORF">METHB2_180026</name>
</gene>
<keyword evidence="7" id="KW-1278">Translocase</keyword>
<dbReference type="PROSITE" id="PS50893">
    <property type="entry name" value="ABC_TRANSPORTER_2"/>
    <property type="match status" value="1"/>
</dbReference>
<protein>
    <submittedName>
        <fullName evidence="12">Molybdenum import ATP-binding protein ModC</fullName>
    </submittedName>
</protein>
<dbReference type="InterPro" id="IPR011868">
    <property type="entry name" value="ModC_ABC_ATP-bd"/>
</dbReference>
<dbReference type="Pfam" id="PF00005">
    <property type="entry name" value="ABC_tran"/>
    <property type="match status" value="1"/>
</dbReference>
<feature type="domain" description="Mop" evidence="11">
    <location>
        <begin position="294"/>
        <end position="358"/>
    </location>
</feature>
<keyword evidence="8" id="KW-0472">Membrane</keyword>
<dbReference type="SUPFAM" id="SSF50331">
    <property type="entry name" value="MOP-like"/>
    <property type="match status" value="1"/>
</dbReference>
<dbReference type="GO" id="GO:0016020">
    <property type="term" value="C:membrane"/>
    <property type="evidence" value="ECO:0007669"/>
    <property type="project" value="InterPro"/>
</dbReference>
<proteinExistence type="predicted"/>
<keyword evidence="2" id="KW-1003">Cell membrane</keyword>
<organism evidence="12 13">
    <name type="scientific">Candidatus Methylobacter favarea</name>
    <dbReference type="NCBI Taxonomy" id="2707345"/>
    <lineage>
        <taxon>Bacteria</taxon>
        <taxon>Pseudomonadati</taxon>
        <taxon>Pseudomonadota</taxon>
        <taxon>Gammaproteobacteria</taxon>
        <taxon>Methylococcales</taxon>
        <taxon>Methylococcaceae</taxon>
        <taxon>Methylobacter</taxon>
    </lineage>
</organism>
<dbReference type="InterPro" id="IPR027417">
    <property type="entry name" value="P-loop_NTPase"/>
</dbReference>
<dbReference type="GO" id="GO:0016887">
    <property type="term" value="F:ATP hydrolysis activity"/>
    <property type="evidence" value="ECO:0007669"/>
    <property type="project" value="InterPro"/>
</dbReference>
<evidence type="ECO:0000256" key="9">
    <source>
        <dbReference type="PROSITE-ProRule" id="PRU01213"/>
    </source>
</evidence>
<dbReference type="NCBIfam" id="TIGR02142">
    <property type="entry name" value="modC_ABC"/>
    <property type="match status" value="1"/>
</dbReference>
<evidence type="ECO:0000259" key="11">
    <source>
        <dbReference type="PROSITE" id="PS51866"/>
    </source>
</evidence>
<evidence type="ECO:0000256" key="7">
    <source>
        <dbReference type="ARBA" id="ARBA00022967"/>
    </source>
</evidence>
<evidence type="ECO:0000256" key="3">
    <source>
        <dbReference type="ARBA" id="ARBA00022505"/>
    </source>
</evidence>
<evidence type="ECO:0000256" key="8">
    <source>
        <dbReference type="ARBA" id="ARBA00023136"/>
    </source>
</evidence>
<dbReference type="InterPro" id="IPR003593">
    <property type="entry name" value="AAA+_ATPase"/>
</dbReference>
<dbReference type="GO" id="GO:0015098">
    <property type="term" value="F:molybdate ion transmembrane transporter activity"/>
    <property type="evidence" value="ECO:0007669"/>
    <property type="project" value="InterPro"/>
</dbReference>
<dbReference type="InterPro" id="IPR005116">
    <property type="entry name" value="Transp-assoc_OB_typ1"/>
</dbReference>
<keyword evidence="5" id="KW-0547">Nucleotide-binding</keyword>
<evidence type="ECO:0000256" key="4">
    <source>
        <dbReference type="ARBA" id="ARBA00022519"/>
    </source>
</evidence>
<dbReference type="InterPro" id="IPR004606">
    <property type="entry name" value="Mop_domain"/>
</dbReference>
<dbReference type="PROSITE" id="PS00211">
    <property type="entry name" value="ABC_TRANSPORTER_1"/>
    <property type="match status" value="1"/>
</dbReference>
<dbReference type="InterPro" id="IPR003439">
    <property type="entry name" value="ABC_transporter-like_ATP-bd"/>
</dbReference>
<dbReference type="PANTHER" id="PTHR43514">
    <property type="entry name" value="ABC TRANSPORTER I FAMILY MEMBER 10"/>
    <property type="match status" value="1"/>
</dbReference>
<dbReference type="GO" id="GO:0140359">
    <property type="term" value="F:ABC-type transporter activity"/>
    <property type="evidence" value="ECO:0007669"/>
    <property type="project" value="InterPro"/>
</dbReference>
<comment type="caution">
    <text evidence="12">The sequence shown here is derived from an EMBL/GenBank/DDBJ whole genome shotgun (WGS) entry which is preliminary data.</text>
</comment>
<dbReference type="InterPro" id="IPR017871">
    <property type="entry name" value="ABC_transporter-like_CS"/>
</dbReference>
<keyword evidence="1" id="KW-0813">Transport</keyword>
<sequence>MTRIEARFQLDYGGFKLDVDLQLPSAGITVLFGPSGCGKTTLLRCIAGLQCPPEGFLKINGSIWQNSEDGVFLPPHKRPLGYVFQEANLFPHLSVQENLHYGLKRIKQNPEPVNLEQTVELLGIGHLMGRMPERLSGGERQRVAIARALALNPDILLMDEPLAALDFKRKQEILPFLSRLHQHRAIPVLYVTHAQQEMAQLADYLVIMADGREIASGLPADTLTRLELPLAQDREAATVWPVTIVEHEADYHLTRVAFAGGTLSLPIINAAVGTPLRVQIYARDVSIALESPAATSILNVLPATITGIADDHRGQSVVKLQAGTQPLLAHITQKSARLLDLQVGMPVYVQIKGTSILN</sequence>
<evidence type="ECO:0000256" key="1">
    <source>
        <dbReference type="ARBA" id="ARBA00022448"/>
    </source>
</evidence>
<dbReference type="RefSeq" id="WP_174625043.1">
    <property type="nucleotide sequence ID" value="NZ_CADCXN010000045.1"/>
</dbReference>
<keyword evidence="4" id="KW-0997">Cell inner membrane</keyword>
<keyword evidence="6 12" id="KW-0067">ATP-binding</keyword>
<evidence type="ECO:0000256" key="2">
    <source>
        <dbReference type="ARBA" id="ARBA00022475"/>
    </source>
</evidence>
<dbReference type="Gene3D" id="2.40.50.100">
    <property type="match status" value="1"/>
</dbReference>
<dbReference type="PANTHER" id="PTHR43514:SF10">
    <property type="entry name" value="MOLYBDENUM IMPORT ATP-BINDING PROTEIN MODC 2"/>
    <property type="match status" value="1"/>
</dbReference>
<evidence type="ECO:0000313" key="13">
    <source>
        <dbReference type="Proteomes" id="UP000494216"/>
    </source>
</evidence>
<dbReference type="Pfam" id="PF03459">
    <property type="entry name" value="TOBE"/>
    <property type="match status" value="1"/>
</dbReference>
<keyword evidence="3 9" id="KW-0500">Molybdenum</keyword>
<dbReference type="SUPFAM" id="SSF52540">
    <property type="entry name" value="P-loop containing nucleoside triphosphate hydrolases"/>
    <property type="match status" value="1"/>
</dbReference>
<dbReference type="SMART" id="SM00382">
    <property type="entry name" value="AAA"/>
    <property type="match status" value="1"/>
</dbReference>
<dbReference type="AlphaFoldDB" id="A0A8S0WZB1"/>
<evidence type="ECO:0000256" key="5">
    <source>
        <dbReference type="ARBA" id="ARBA00022741"/>
    </source>
</evidence>
<evidence type="ECO:0000256" key="6">
    <source>
        <dbReference type="ARBA" id="ARBA00022840"/>
    </source>
</evidence>
<dbReference type="InterPro" id="IPR008995">
    <property type="entry name" value="Mo/tungstate-bd_C_term_dom"/>
</dbReference>
<dbReference type="Proteomes" id="UP000494216">
    <property type="component" value="Unassembled WGS sequence"/>
</dbReference>
<evidence type="ECO:0000259" key="10">
    <source>
        <dbReference type="PROSITE" id="PS50893"/>
    </source>
</evidence>
<feature type="domain" description="ABC transporter" evidence="10">
    <location>
        <begin position="1"/>
        <end position="235"/>
    </location>
</feature>
<evidence type="ECO:0000313" key="12">
    <source>
        <dbReference type="EMBL" id="CAA9890075.1"/>
    </source>
</evidence>